<accession>A0A137SWZ2</accession>
<reference evidence="1 2" key="1">
    <citation type="submission" date="2016-02" db="EMBL/GenBank/DDBJ databases">
        <authorList>
            <person name="Wen L."/>
            <person name="He K."/>
            <person name="Yang H."/>
        </authorList>
    </citation>
    <scope>NUCLEOTIDE SEQUENCE [LARGE SCALE GENOMIC DNA]</scope>
    <source>
        <strain evidence="1 2">GED7880</strain>
    </source>
</reference>
<comment type="caution">
    <text evidence="1">The sequence shown here is derived from an EMBL/GenBank/DDBJ whole genome shotgun (WGS) entry which is preliminary data.</text>
</comment>
<dbReference type="EMBL" id="LTAG01000058">
    <property type="protein sequence ID" value="KXO16965.1"/>
    <property type="molecule type" value="Genomic_DNA"/>
</dbReference>
<protein>
    <submittedName>
        <fullName evidence="1">Uncharacterized protein</fullName>
    </submittedName>
</protein>
<evidence type="ECO:0000313" key="1">
    <source>
        <dbReference type="EMBL" id="KXO16965.1"/>
    </source>
</evidence>
<gene>
    <name evidence="1" type="ORF">HMPREF3202_01312</name>
</gene>
<organism evidence="1 2">
    <name type="scientific">Prevotella bivia</name>
    <dbReference type="NCBI Taxonomy" id="28125"/>
    <lineage>
        <taxon>Bacteria</taxon>
        <taxon>Pseudomonadati</taxon>
        <taxon>Bacteroidota</taxon>
        <taxon>Bacteroidia</taxon>
        <taxon>Bacteroidales</taxon>
        <taxon>Prevotellaceae</taxon>
        <taxon>Prevotella</taxon>
    </lineage>
</organism>
<name>A0A137SWZ2_9BACT</name>
<dbReference type="Proteomes" id="UP000070093">
    <property type="component" value="Unassembled WGS sequence"/>
</dbReference>
<dbReference type="RefSeq" id="WP_061315165.1">
    <property type="nucleotide sequence ID" value="NZ_KQ965671.1"/>
</dbReference>
<dbReference type="PATRIC" id="fig|28125.4.peg.1297"/>
<proteinExistence type="predicted"/>
<dbReference type="AlphaFoldDB" id="A0A137SWZ2"/>
<sequence>MATTSIDRVKYKTDEEISNWMQSLKNIGSNFPKYAEQCLFIKRKPFEHKSEVRIIISKDTQKPAESFIEYDIPDIDCIEEFVLDPRLNEERVQEINKQLCDVGVNMDNIKKSKLYEFAPINLNI</sequence>
<evidence type="ECO:0000313" key="2">
    <source>
        <dbReference type="Proteomes" id="UP000070093"/>
    </source>
</evidence>